<dbReference type="Proteomes" id="UP000238442">
    <property type="component" value="Chromosome"/>
</dbReference>
<evidence type="ECO:0000259" key="1">
    <source>
        <dbReference type="SMART" id="SM00867"/>
    </source>
</evidence>
<protein>
    <submittedName>
        <fullName evidence="2">YceI family protein</fullName>
    </submittedName>
</protein>
<gene>
    <name evidence="2" type="ORF">C5O00_01795</name>
</gene>
<evidence type="ECO:0000313" key="2">
    <source>
        <dbReference type="EMBL" id="AVI49964.1"/>
    </source>
</evidence>
<dbReference type="InterPro" id="IPR036761">
    <property type="entry name" value="TTHA0802/YceI-like_sf"/>
</dbReference>
<accession>A0A2S0HTU3</accession>
<keyword evidence="3" id="KW-1185">Reference proteome</keyword>
<feature type="domain" description="Lipid/polyisoprenoid-binding YceI-like" evidence="1">
    <location>
        <begin position="25"/>
        <end position="188"/>
    </location>
</feature>
<evidence type="ECO:0000313" key="3">
    <source>
        <dbReference type="Proteomes" id="UP000238442"/>
    </source>
</evidence>
<organism evidence="2 3">
    <name type="scientific">Pukyongia salina</name>
    <dbReference type="NCBI Taxonomy" id="2094025"/>
    <lineage>
        <taxon>Bacteria</taxon>
        <taxon>Pseudomonadati</taxon>
        <taxon>Bacteroidota</taxon>
        <taxon>Flavobacteriia</taxon>
        <taxon>Flavobacteriales</taxon>
        <taxon>Flavobacteriaceae</taxon>
        <taxon>Pukyongia</taxon>
    </lineage>
</organism>
<sequence length="189" mass="20534">MKNLEKSVLIIAIAIGSMAFTTPVKKSINPEKSSIDWKGEKVLGTHTGTISLQEGHLEMDANGITGGKFIVDMNTITVTDLEGGSKGKLEGHLKSDDFFGVKNYPTASLVINSAKKTDYGYDVSANITIKGITEPISFVLSEHEDGTMTTKLVIDRTKFDVRYGSGSFFDNLGDKTISDDFKLDVKLAF</sequence>
<proteinExistence type="predicted"/>
<dbReference type="RefSeq" id="WP_105214396.1">
    <property type="nucleotide sequence ID" value="NZ_CP027062.1"/>
</dbReference>
<dbReference type="PANTHER" id="PTHR34406">
    <property type="entry name" value="PROTEIN YCEI"/>
    <property type="match status" value="1"/>
</dbReference>
<dbReference type="AlphaFoldDB" id="A0A2S0HTU3"/>
<dbReference type="SUPFAM" id="SSF101874">
    <property type="entry name" value="YceI-like"/>
    <property type="match status" value="1"/>
</dbReference>
<dbReference type="Gene3D" id="2.40.128.110">
    <property type="entry name" value="Lipid/polyisoprenoid-binding, YceI-like"/>
    <property type="match status" value="1"/>
</dbReference>
<dbReference type="PANTHER" id="PTHR34406:SF1">
    <property type="entry name" value="PROTEIN YCEI"/>
    <property type="match status" value="1"/>
</dbReference>
<dbReference type="EMBL" id="CP027062">
    <property type="protein sequence ID" value="AVI49964.1"/>
    <property type="molecule type" value="Genomic_DNA"/>
</dbReference>
<dbReference type="OrthoDB" id="951410at2"/>
<name>A0A2S0HTU3_9FLAO</name>
<dbReference type="KEGG" id="aue:C5O00_01795"/>
<dbReference type="InterPro" id="IPR007372">
    <property type="entry name" value="Lipid/polyisoprenoid-bd_YceI"/>
</dbReference>
<dbReference type="Pfam" id="PF04264">
    <property type="entry name" value="YceI"/>
    <property type="match status" value="1"/>
</dbReference>
<dbReference type="SMART" id="SM00867">
    <property type="entry name" value="YceI"/>
    <property type="match status" value="1"/>
</dbReference>
<reference evidence="2 3" key="1">
    <citation type="submission" date="2018-02" db="EMBL/GenBank/DDBJ databases">
        <title>Genomic analysis of the strain RR4-38 isolated from a seawater recirculating aquaculture system.</title>
        <authorList>
            <person name="Kim Y.-S."/>
            <person name="Jang Y.H."/>
            <person name="Kim K.-H."/>
        </authorList>
    </citation>
    <scope>NUCLEOTIDE SEQUENCE [LARGE SCALE GENOMIC DNA]</scope>
    <source>
        <strain evidence="2 3">RR4-38</strain>
    </source>
</reference>